<dbReference type="GO" id="GO:0005737">
    <property type="term" value="C:cytoplasm"/>
    <property type="evidence" value="ECO:0007669"/>
    <property type="project" value="UniProtKB-ARBA"/>
</dbReference>
<evidence type="ECO:0000256" key="1">
    <source>
        <dbReference type="ARBA" id="ARBA00001946"/>
    </source>
</evidence>
<dbReference type="GO" id="GO:0046872">
    <property type="term" value="F:metal ion binding"/>
    <property type="evidence" value="ECO:0007669"/>
    <property type="project" value="UniProtKB-KW"/>
</dbReference>
<evidence type="ECO:0000256" key="2">
    <source>
        <dbReference type="ARBA" id="ARBA00006706"/>
    </source>
</evidence>
<comment type="caution">
    <text evidence="8">The sequence shown here is derived from an EMBL/GenBank/DDBJ whole genome shotgun (WGS) entry which is preliminary data.</text>
</comment>
<dbReference type="Pfam" id="PF00348">
    <property type="entry name" value="polyprenyl_synt"/>
    <property type="match status" value="1"/>
</dbReference>
<dbReference type="InterPro" id="IPR008949">
    <property type="entry name" value="Isoprenoid_synthase_dom_sf"/>
</dbReference>
<accession>A0A5D0MGF0</accession>
<proteinExistence type="inferred from homology"/>
<keyword evidence="3 7" id="KW-0808">Transferase</keyword>
<dbReference type="SUPFAM" id="SSF48576">
    <property type="entry name" value="Terpenoid synthases"/>
    <property type="match status" value="1"/>
</dbReference>
<dbReference type="AlphaFoldDB" id="A0A5D0MGF0"/>
<keyword evidence="9" id="KW-1185">Reference proteome</keyword>
<dbReference type="GO" id="GO:0016114">
    <property type="term" value="P:terpenoid biosynthetic process"/>
    <property type="evidence" value="ECO:0007669"/>
    <property type="project" value="UniProtKB-ARBA"/>
</dbReference>
<keyword evidence="6" id="KW-0414">Isoprene biosynthesis</keyword>
<evidence type="ECO:0000256" key="4">
    <source>
        <dbReference type="ARBA" id="ARBA00022723"/>
    </source>
</evidence>
<dbReference type="EMBL" id="VSIX01000004">
    <property type="protein sequence ID" value="TYB32116.1"/>
    <property type="molecule type" value="Genomic_DNA"/>
</dbReference>
<organism evidence="8 9">
    <name type="scientific">Candidatus Mcinerneyibacterium aminivorans</name>
    <dbReference type="NCBI Taxonomy" id="2703815"/>
    <lineage>
        <taxon>Bacteria</taxon>
        <taxon>Candidatus Macinerneyibacteriota</taxon>
        <taxon>Candidatus Mcinerneyibacteria</taxon>
        <taxon>Candidatus Mcinerneyibacteriales</taxon>
        <taxon>Candidatus Mcinerneyibacteriaceae</taxon>
        <taxon>Candidatus Mcinerneyibacterium</taxon>
    </lineage>
</organism>
<dbReference type="SFLD" id="SFLDG01017">
    <property type="entry name" value="Polyprenyl_Transferase_Like"/>
    <property type="match status" value="1"/>
</dbReference>
<dbReference type="PANTHER" id="PTHR43281">
    <property type="entry name" value="FARNESYL DIPHOSPHATE SYNTHASE"/>
    <property type="match status" value="1"/>
</dbReference>
<dbReference type="FunFam" id="1.10.600.10:FF:000001">
    <property type="entry name" value="Geranylgeranyl diphosphate synthase"/>
    <property type="match status" value="1"/>
</dbReference>
<reference evidence="8" key="1">
    <citation type="submission" date="2019-08" db="EMBL/GenBank/DDBJ databases">
        <title>Genomic characterization of a novel candidate phylum (ARYD3) from a high temperature, high salinity tertiary oil reservoir in north central Oklahoma, USA.</title>
        <authorList>
            <person name="Youssef N.H."/>
            <person name="Yadav A."/>
            <person name="Elshahed M.S."/>
        </authorList>
    </citation>
    <scope>NUCLEOTIDE SEQUENCE [LARGE SCALE GENOMIC DNA]</scope>
    <source>
        <strain evidence="8">ARYD3</strain>
    </source>
</reference>
<comment type="cofactor">
    <cofactor evidence="1">
        <name>Mg(2+)</name>
        <dbReference type="ChEBI" id="CHEBI:18420"/>
    </cofactor>
</comment>
<dbReference type="InterPro" id="IPR000092">
    <property type="entry name" value="Polyprenyl_synt"/>
</dbReference>
<dbReference type="PROSITE" id="PS00723">
    <property type="entry name" value="POLYPRENYL_SYNTHASE_1"/>
    <property type="match status" value="1"/>
</dbReference>
<dbReference type="SFLD" id="SFLDS00005">
    <property type="entry name" value="Isoprenoid_Synthase_Type_I"/>
    <property type="match status" value="1"/>
</dbReference>
<comment type="similarity">
    <text evidence="2 7">Belongs to the FPP/GGPP synthase family.</text>
</comment>
<dbReference type="InterPro" id="IPR053378">
    <property type="entry name" value="Prenyl_diphosphate_synthase"/>
</dbReference>
<evidence type="ECO:0000256" key="6">
    <source>
        <dbReference type="ARBA" id="ARBA00023229"/>
    </source>
</evidence>
<protein>
    <submittedName>
        <fullName evidence="8">Polyprenyl synthetase family protein</fullName>
    </submittedName>
</protein>
<evidence type="ECO:0000256" key="7">
    <source>
        <dbReference type="RuleBase" id="RU004466"/>
    </source>
</evidence>
<dbReference type="Proteomes" id="UP000324143">
    <property type="component" value="Unassembled WGS sequence"/>
</dbReference>
<dbReference type="PROSITE" id="PS00444">
    <property type="entry name" value="POLYPRENYL_SYNTHASE_2"/>
    <property type="match status" value="1"/>
</dbReference>
<dbReference type="Gene3D" id="1.10.600.10">
    <property type="entry name" value="Farnesyl Diphosphate Synthase"/>
    <property type="match status" value="1"/>
</dbReference>
<sequence length="293" mass="33142">MNIKSYLKDKKKEVDEYLDNLLPKTNKFPAQLHEAMRYTIFAGGKRVRPILCIASFQIFDSNYKKVLPFASALEIIHTYSLIHDDLPAMDNDSLRRGKPTNHKVYGEAKAILAADALLTFAFQTMAESSNFEDRLIKKAIFNIAKSSGYSGIVGGQFVDIDMEGKDIDLPTLEYIHTHKTGELIKTSVYSGALLAGAKDEDLDNLLKYAKWLGLTFQIVDDILDEIGDKEELGKNPGKDNHYNKFTYPSIYGIKKSKKIAEEYTQKSKNYLAKINADTSILNEISNFLLERTY</sequence>
<gene>
    <name evidence="8" type="ORF">FXF47_00600</name>
</gene>
<evidence type="ECO:0000313" key="8">
    <source>
        <dbReference type="EMBL" id="TYB32116.1"/>
    </source>
</evidence>
<name>A0A5D0MGF0_9BACT</name>
<dbReference type="GO" id="GO:0004659">
    <property type="term" value="F:prenyltransferase activity"/>
    <property type="evidence" value="ECO:0007669"/>
    <property type="project" value="InterPro"/>
</dbReference>
<dbReference type="PANTHER" id="PTHR43281:SF1">
    <property type="entry name" value="FARNESYL DIPHOSPHATE SYNTHASE"/>
    <property type="match status" value="1"/>
</dbReference>
<dbReference type="CDD" id="cd00685">
    <property type="entry name" value="Trans_IPPS_HT"/>
    <property type="match status" value="1"/>
</dbReference>
<evidence type="ECO:0000313" key="9">
    <source>
        <dbReference type="Proteomes" id="UP000324143"/>
    </source>
</evidence>
<keyword evidence="4" id="KW-0479">Metal-binding</keyword>
<evidence type="ECO:0000256" key="3">
    <source>
        <dbReference type="ARBA" id="ARBA00022679"/>
    </source>
</evidence>
<dbReference type="NCBIfam" id="NF045485">
    <property type="entry name" value="FPPsyn"/>
    <property type="match status" value="1"/>
</dbReference>
<keyword evidence="5" id="KW-0460">Magnesium</keyword>
<dbReference type="InterPro" id="IPR033749">
    <property type="entry name" value="Polyprenyl_synt_CS"/>
</dbReference>
<evidence type="ECO:0000256" key="5">
    <source>
        <dbReference type="ARBA" id="ARBA00022842"/>
    </source>
</evidence>